<evidence type="ECO:0000313" key="2">
    <source>
        <dbReference type="WBParaSite" id="ACAC_0001298001-mRNA-1"/>
    </source>
</evidence>
<organism evidence="1 2">
    <name type="scientific">Angiostrongylus cantonensis</name>
    <name type="common">Rat lungworm</name>
    <dbReference type="NCBI Taxonomy" id="6313"/>
    <lineage>
        <taxon>Eukaryota</taxon>
        <taxon>Metazoa</taxon>
        <taxon>Ecdysozoa</taxon>
        <taxon>Nematoda</taxon>
        <taxon>Chromadorea</taxon>
        <taxon>Rhabditida</taxon>
        <taxon>Rhabditina</taxon>
        <taxon>Rhabditomorpha</taxon>
        <taxon>Strongyloidea</taxon>
        <taxon>Metastrongylidae</taxon>
        <taxon>Angiostrongylus</taxon>
    </lineage>
</organism>
<keyword evidence="1" id="KW-1185">Reference proteome</keyword>
<protein>
    <submittedName>
        <fullName evidence="2">Retrotrans_gag domain-containing protein</fullName>
    </submittedName>
</protein>
<dbReference type="WBParaSite" id="ACAC_0001298001-mRNA-1">
    <property type="protein sequence ID" value="ACAC_0001298001-mRNA-1"/>
    <property type="gene ID" value="ACAC_0001298001"/>
</dbReference>
<reference evidence="1" key="1">
    <citation type="submission" date="2012-09" db="EMBL/GenBank/DDBJ databases">
        <authorList>
            <person name="Martin A.A."/>
        </authorList>
    </citation>
    <scope>NUCLEOTIDE SEQUENCE</scope>
</reference>
<name>A0A0K0DMP7_ANGCA</name>
<sequence>MVLILTPANADWWDSFTNTISDGFMTIGKWVKETASPTVREKFNNVKEVLQDPRTHQRIREFVSEKAEQASDFANREIVPEVKKIYDAATAGDDKSSPDRFVEPLHD</sequence>
<proteinExistence type="predicted"/>
<dbReference type="AlphaFoldDB" id="A0A0K0DMP7"/>
<evidence type="ECO:0000313" key="1">
    <source>
        <dbReference type="Proteomes" id="UP000035642"/>
    </source>
</evidence>
<accession>A0A0K0DMP7</accession>
<reference evidence="2" key="2">
    <citation type="submission" date="2017-02" db="UniProtKB">
        <authorList>
            <consortium name="WormBaseParasite"/>
        </authorList>
    </citation>
    <scope>IDENTIFICATION</scope>
</reference>
<dbReference type="Proteomes" id="UP000035642">
    <property type="component" value="Unassembled WGS sequence"/>
</dbReference>